<reference evidence="6" key="1">
    <citation type="submission" date="2016-10" db="EMBL/GenBank/DDBJ databases">
        <authorList>
            <person name="Varghese N."/>
            <person name="Submissions S."/>
        </authorList>
    </citation>
    <scope>NUCLEOTIDE SEQUENCE [LARGE SCALE GENOMIC DNA]</scope>
    <source>
        <strain evidence="6">NLAE-zl-G277</strain>
    </source>
</reference>
<evidence type="ECO:0000259" key="4">
    <source>
        <dbReference type="SMART" id="SM00418"/>
    </source>
</evidence>
<dbReference type="SMART" id="SM00418">
    <property type="entry name" value="HTH_ARSR"/>
    <property type="match status" value="1"/>
</dbReference>
<dbReference type="PANTHER" id="PTHR43132">
    <property type="entry name" value="ARSENICAL RESISTANCE OPERON REPRESSOR ARSR-RELATED"/>
    <property type="match status" value="1"/>
</dbReference>
<sequence>MSKSKKPIQLSNDRNIHLRTTVPSHQEQLVHIGKAISSPVRLQILNLLDNTPMSIQEIASTLDIPVSSTAMHIRCLEEARMVVTESQPGLRGSMRVCINSVESIRIDVSMPEADRRSKSITFDMPVGNYYDFEVAPTCGLADKNGVIDTYDNPRAFYSPLRTNAQLLWFHKGFIEYRFPNFPPPVPLKELTFSLELCSEAPGYAEDWPSDITFTVNGRDILTYQSPGDFGARRGSLTPESWKSGSTQYGLLKTVSVRPNGGYLDGKLKNPDITLETLNLPAQPYISFGVSVRETARFVGGVNLFGREFGDYGQGIVMSMFY</sequence>
<keyword evidence="2" id="KW-0238">DNA-binding</keyword>
<dbReference type="EMBL" id="FOIM01000006">
    <property type="protein sequence ID" value="SET45517.1"/>
    <property type="molecule type" value="Genomic_DNA"/>
</dbReference>
<dbReference type="InterPro" id="IPR051011">
    <property type="entry name" value="Metal_resp_trans_reg"/>
</dbReference>
<dbReference type="InterPro" id="IPR011991">
    <property type="entry name" value="ArsR-like_HTH"/>
</dbReference>
<proteinExistence type="predicted"/>
<dbReference type="Gene3D" id="1.10.10.10">
    <property type="entry name" value="Winged helix-like DNA-binding domain superfamily/Winged helix DNA-binding domain"/>
    <property type="match status" value="1"/>
</dbReference>
<evidence type="ECO:0000256" key="2">
    <source>
        <dbReference type="ARBA" id="ARBA00023125"/>
    </source>
</evidence>
<dbReference type="Pfam" id="PF01022">
    <property type="entry name" value="HTH_5"/>
    <property type="match status" value="1"/>
</dbReference>
<dbReference type="AlphaFoldDB" id="A0A1I0EJW9"/>
<dbReference type="GO" id="GO:0003700">
    <property type="term" value="F:DNA-binding transcription factor activity"/>
    <property type="evidence" value="ECO:0007669"/>
    <property type="project" value="InterPro"/>
</dbReference>
<dbReference type="GeneID" id="93276614"/>
<dbReference type="STRING" id="460384.SAMN05216313_106184"/>
<name>A0A1I0EJW9_9FIRM</name>
<dbReference type="GO" id="GO:0003677">
    <property type="term" value="F:DNA binding"/>
    <property type="evidence" value="ECO:0007669"/>
    <property type="project" value="UniProtKB-KW"/>
</dbReference>
<evidence type="ECO:0000313" key="5">
    <source>
        <dbReference type="EMBL" id="SET45517.1"/>
    </source>
</evidence>
<dbReference type="InterPro" id="IPR036390">
    <property type="entry name" value="WH_DNA-bd_sf"/>
</dbReference>
<dbReference type="InterPro" id="IPR036388">
    <property type="entry name" value="WH-like_DNA-bd_sf"/>
</dbReference>
<accession>A0A1I0EJW9</accession>
<gene>
    <name evidence="5" type="ORF">SAMN05216313_106184</name>
</gene>
<keyword evidence="3" id="KW-0804">Transcription</keyword>
<dbReference type="SUPFAM" id="SSF46785">
    <property type="entry name" value="Winged helix' DNA-binding domain"/>
    <property type="match status" value="1"/>
</dbReference>
<dbReference type="RefSeq" id="WP_092362296.1">
    <property type="nucleotide sequence ID" value="NZ_CAKXUV010000020.1"/>
</dbReference>
<evidence type="ECO:0000256" key="3">
    <source>
        <dbReference type="ARBA" id="ARBA00023163"/>
    </source>
</evidence>
<keyword evidence="1" id="KW-0805">Transcription regulation</keyword>
<dbReference type="Proteomes" id="UP000198508">
    <property type="component" value="Unassembled WGS sequence"/>
</dbReference>
<evidence type="ECO:0000313" key="6">
    <source>
        <dbReference type="Proteomes" id="UP000198508"/>
    </source>
</evidence>
<protein>
    <submittedName>
        <fullName evidence="5">Predicted transcriptional regulator</fullName>
    </submittedName>
</protein>
<organism evidence="5 6">
    <name type="scientific">Enterocloster lavalensis</name>
    <dbReference type="NCBI Taxonomy" id="460384"/>
    <lineage>
        <taxon>Bacteria</taxon>
        <taxon>Bacillati</taxon>
        <taxon>Bacillota</taxon>
        <taxon>Clostridia</taxon>
        <taxon>Lachnospirales</taxon>
        <taxon>Lachnospiraceae</taxon>
        <taxon>Enterocloster</taxon>
    </lineage>
</organism>
<evidence type="ECO:0000256" key="1">
    <source>
        <dbReference type="ARBA" id="ARBA00023015"/>
    </source>
</evidence>
<dbReference type="CDD" id="cd00090">
    <property type="entry name" value="HTH_ARSR"/>
    <property type="match status" value="1"/>
</dbReference>
<keyword evidence="6" id="KW-1185">Reference proteome</keyword>
<dbReference type="PANTHER" id="PTHR43132:SF2">
    <property type="entry name" value="ARSENICAL RESISTANCE OPERON REPRESSOR ARSR-RELATED"/>
    <property type="match status" value="1"/>
</dbReference>
<dbReference type="InterPro" id="IPR001845">
    <property type="entry name" value="HTH_ArsR_DNA-bd_dom"/>
</dbReference>
<feature type="domain" description="HTH arsR-type" evidence="4">
    <location>
        <begin position="31"/>
        <end position="115"/>
    </location>
</feature>